<feature type="compositionally biased region" description="Low complexity" evidence="1">
    <location>
        <begin position="196"/>
        <end position="216"/>
    </location>
</feature>
<dbReference type="EMBL" id="JAACJJ010000001">
    <property type="protein sequence ID" value="KAF5330987.1"/>
    <property type="molecule type" value="Genomic_DNA"/>
</dbReference>
<reference evidence="2 3" key="1">
    <citation type="journal article" date="2020" name="ISME J.">
        <title>Uncovering the hidden diversity of litter-decomposition mechanisms in mushroom-forming fungi.</title>
        <authorList>
            <person name="Floudas D."/>
            <person name="Bentzer J."/>
            <person name="Ahren D."/>
            <person name="Johansson T."/>
            <person name="Persson P."/>
            <person name="Tunlid A."/>
        </authorList>
    </citation>
    <scope>NUCLEOTIDE SEQUENCE [LARGE SCALE GENOMIC DNA]</scope>
    <source>
        <strain evidence="2 3">CBS 101986</strain>
    </source>
</reference>
<feature type="compositionally biased region" description="Acidic residues" evidence="1">
    <location>
        <begin position="249"/>
        <end position="258"/>
    </location>
</feature>
<feature type="region of interest" description="Disordered" evidence="1">
    <location>
        <begin position="422"/>
        <end position="535"/>
    </location>
</feature>
<feature type="region of interest" description="Disordered" evidence="1">
    <location>
        <begin position="249"/>
        <end position="332"/>
    </location>
</feature>
<gene>
    <name evidence="2" type="ORF">D9619_005200</name>
</gene>
<feature type="compositionally biased region" description="Low complexity" evidence="1">
    <location>
        <begin position="91"/>
        <end position="102"/>
    </location>
</feature>
<name>A0A8H5FBZ2_9AGAR</name>
<feature type="compositionally biased region" description="Polar residues" evidence="1">
    <location>
        <begin position="69"/>
        <end position="82"/>
    </location>
</feature>
<feature type="compositionally biased region" description="Polar residues" evidence="1">
    <location>
        <begin position="366"/>
        <end position="384"/>
    </location>
</feature>
<feature type="compositionally biased region" description="Low complexity" evidence="1">
    <location>
        <begin position="10"/>
        <end position="22"/>
    </location>
</feature>
<evidence type="ECO:0000313" key="2">
    <source>
        <dbReference type="EMBL" id="KAF5330987.1"/>
    </source>
</evidence>
<feature type="compositionally biased region" description="Acidic residues" evidence="1">
    <location>
        <begin position="508"/>
        <end position="522"/>
    </location>
</feature>
<feature type="compositionally biased region" description="Basic and acidic residues" evidence="1">
    <location>
        <begin position="259"/>
        <end position="287"/>
    </location>
</feature>
<feature type="region of interest" description="Disordered" evidence="1">
    <location>
        <begin position="350"/>
        <end position="388"/>
    </location>
</feature>
<evidence type="ECO:0000256" key="1">
    <source>
        <dbReference type="SAM" id="MobiDB-lite"/>
    </source>
</evidence>
<comment type="caution">
    <text evidence="2">The sequence shown here is derived from an EMBL/GenBank/DDBJ whole genome shotgun (WGS) entry which is preliminary data.</text>
</comment>
<dbReference type="AlphaFoldDB" id="A0A8H5FBZ2"/>
<feature type="compositionally biased region" description="Low complexity" evidence="1">
    <location>
        <begin position="472"/>
        <end position="507"/>
    </location>
</feature>
<evidence type="ECO:0000313" key="3">
    <source>
        <dbReference type="Proteomes" id="UP000567179"/>
    </source>
</evidence>
<feature type="compositionally biased region" description="Basic and acidic residues" evidence="1">
    <location>
        <begin position="427"/>
        <end position="446"/>
    </location>
</feature>
<feature type="region of interest" description="Disordered" evidence="1">
    <location>
        <begin position="172"/>
        <end position="230"/>
    </location>
</feature>
<accession>A0A8H5FBZ2</accession>
<protein>
    <submittedName>
        <fullName evidence="2">Uncharacterized protein</fullName>
    </submittedName>
</protein>
<sequence length="570" mass="61746">MSYDAAPRASTSSSSSDTSLSSHGRRSPVSWGLPTALATEEKPTSRRRITKQPRAAATSSPLHFLYPGLTNTHTSAASTPSHAHTPLFGQPTALTTPSASSTKRASRHEAKAAAAAARRSSDLARLLDPAYLPAAARRQLETAQYAGQQGVYVDDDGEMHDPDWKHFPVLPPGMGVNSESKRGRGGAGMVKDGRQSSTGSASGYARSGAYGSSLYGNARRGTSPTARGQRRPRFDWELAVDEEALADEYPEDAVLEEELNTRLREEQRAKERREKEAKEREERRRSLGDVPGSPGGRREDDRGYGGSGRRSWEDPGPMRVPSPMNDVLLLGPPQPRRAVSAAAPKAPVPNTIAYQQPGLGRHPVSKVTSSRGVSRGNISGSGTRDGSFSTFATAATGTTTAPTSWESADLVRDSDAPVVGGVYILGGEKEKEEKDEKKDGGEKECVTTRIAKKARRFSWGSPRKDEKPTNWSPQSPATPLSPTSPTSPLSAFSHSSAYSFSHSPSPYIDEEDENERDAEEEQEQARPAQTAFAPSCGQSLRRQWHAFALSVRFGVFRAQRRVMRRVHSIL</sequence>
<dbReference type="OrthoDB" id="3069905at2759"/>
<feature type="region of interest" description="Disordered" evidence="1">
    <location>
        <begin position="1"/>
        <end position="107"/>
    </location>
</feature>
<organism evidence="2 3">
    <name type="scientific">Psilocybe cf. subviscida</name>
    <dbReference type="NCBI Taxonomy" id="2480587"/>
    <lineage>
        <taxon>Eukaryota</taxon>
        <taxon>Fungi</taxon>
        <taxon>Dikarya</taxon>
        <taxon>Basidiomycota</taxon>
        <taxon>Agaricomycotina</taxon>
        <taxon>Agaricomycetes</taxon>
        <taxon>Agaricomycetidae</taxon>
        <taxon>Agaricales</taxon>
        <taxon>Agaricineae</taxon>
        <taxon>Strophariaceae</taxon>
        <taxon>Psilocybe</taxon>
    </lineage>
</organism>
<proteinExistence type="predicted"/>
<dbReference type="Proteomes" id="UP000567179">
    <property type="component" value="Unassembled WGS sequence"/>
</dbReference>
<keyword evidence="3" id="KW-1185">Reference proteome</keyword>